<feature type="compositionally biased region" description="Basic and acidic residues" evidence="1">
    <location>
        <begin position="244"/>
        <end position="255"/>
    </location>
</feature>
<feature type="domain" description="Retrovirus-related Pol polyprotein from transposon TNT 1-94-like beta-barrel" evidence="3">
    <location>
        <begin position="326"/>
        <end position="402"/>
    </location>
</feature>
<proteinExistence type="predicted"/>
<dbReference type="Pfam" id="PF22936">
    <property type="entry name" value="Pol_BBD"/>
    <property type="match status" value="1"/>
</dbReference>
<reference evidence="4" key="4">
    <citation type="submission" date="2019-03" db="UniProtKB">
        <authorList>
            <consortium name="EnsemblPlants"/>
        </authorList>
    </citation>
    <scope>IDENTIFICATION</scope>
</reference>
<reference evidence="5" key="1">
    <citation type="journal article" date="2014" name="Science">
        <title>Ancient hybridizations among the ancestral genomes of bread wheat.</title>
        <authorList>
            <consortium name="International Wheat Genome Sequencing Consortium,"/>
            <person name="Marcussen T."/>
            <person name="Sandve S.R."/>
            <person name="Heier L."/>
            <person name="Spannagl M."/>
            <person name="Pfeifer M."/>
            <person name="Jakobsen K.S."/>
            <person name="Wulff B.B."/>
            <person name="Steuernagel B."/>
            <person name="Mayer K.F."/>
            <person name="Olsen O.A."/>
        </authorList>
    </citation>
    <scope>NUCLEOTIDE SEQUENCE [LARGE SCALE GENOMIC DNA]</scope>
    <source>
        <strain evidence="5">cv. AL8/78</strain>
    </source>
</reference>
<name>A0A452YPS7_AEGTS</name>
<feature type="compositionally biased region" description="Basic residues" evidence="1">
    <location>
        <begin position="231"/>
        <end position="243"/>
    </location>
</feature>
<dbReference type="InterPro" id="IPR054722">
    <property type="entry name" value="PolX-like_BBD"/>
</dbReference>
<feature type="region of interest" description="Disordered" evidence="1">
    <location>
        <begin position="222"/>
        <end position="280"/>
    </location>
</feature>
<accession>A0A452YPS7</accession>
<evidence type="ECO:0000256" key="1">
    <source>
        <dbReference type="SAM" id="MobiDB-lite"/>
    </source>
</evidence>
<protein>
    <submittedName>
        <fullName evidence="4">Uncharacterized protein</fullName>
    </submittedName>
</protein>
<dbReference type="InterPro" id="IPR025724">
    <property type="entry name" value="GAG-pre-integrase_dom"/>
</dbReference>
<dbReference type="EnsemblPlants" id="AET1Gv20495400.1">
    <property type="protein sequence ID" value="AET1Gv20495400.1"/>
    <property type="gene ID" value="AET1Gv20495400"/>
</dbReference>
<evidence type="ECO:0000313" key="4">
    <source>
        <dbReference type="EnsemblPlants" id="AET1Gv20495400.1"/>
    </source>
</evidence>
<sequence>MASSAGVALNLGSPPSEKLARGNFILWKTHVLPALRGAQVTGLLDNFDAAPPKTVEVTKANKTTAQEPNPLYGHWIAEDQQVLSYLLNSMSPEILAQVVGRDSTFELWTTINNLFASQSQSRITNLRIAITNTKKGTMSSSAYMAKMKSLGDELAAAGLPVSDPEMVDYILAGLDRDYDSVVAAIGAVKNSITADDLFAQISAFDQRMEMLGDSSSGGFHTSANAVYRGHGSSRSRSYRGRGGRGRDRSGDRGDRQPSPSNGSGGFRGRPRQQQQQQVREQHDFPECQICLKHHPVGARICWWRYEENDQEEKEAHAVSYGVDTNWYADSAATNHITGELDKLTMREKYNGGDQIRTASGSGMNITHIGSSIVKNPMKNLHLKDVLHVPETSKNLVSVHRFTLDNNVLIEFYPYFFLVKDLATRRIILRGRCVGGLYPLISSSSSWSDKQANIVTKPSSSRWHSRLGHPSSVIVKYILSKNKLSYEPSLSVESVCDPCQQAKSHQLPYPISISVSTSPLQLIFSDVWGPA</sequence>
<evidence type="ECO:0000259" key="3">
    <source>
        <dbReference type="Pfam" id="PF22936"/>
    </source>
</evidence>
<dbReference type="STRING" id="200361.A0A452YPS7"/>
<evidence type="ECO:0000313" key="5">
    <source>
        <dbReference type="Proteomes" id="UP000015105"/>
    </source>
</evidence>
<reference evidence="4" key="3">
    <citation type="journal article" date="2017" name="Nature">
        <title>Genome sequence of the progenitor of the wheat D genome Aegilops tauschii.</title>
        <authorList>
            <person name="Luo M.C."/>
            <person name="Gu Y.Q."/>
            <person name="Puiu D."/>
            <person name="Wang H."/>
            <person name="Twardziok S.O."/>
            <person name="Deal K.R."/>
            <person name="Huo N."/>
            <person name="Zhu T."/>
            <person name="Wang L."/>
            <person name="Wang Y."/>
            <person name="McGuire P.E."/>
            <person name="Liu S."/>
            <person name="Long H."/>
            <person name="Ramasamy R.K."/>
            <person name="Rodriguez J.C."/>
            <person name="Van S.L."/>
            <person name="Yuan L."/>
            <person name="Wang Z."/>
            <person name="Xia Z."/>
            <person name="Xiao L."/>
            <person name="Anderson O.D."/>
            <person name="Ouyang S."/>
            <person name="Liang Y."/>
            <person name="Zimin A.V."/>
            <person name="Pertea G."/>
            <person name="Qi P."/>
            <person name="Bennetzen J.L."/>
            <person name="Dai X."/>
            <person name="Dawson M.W."/>
            <person name="Muller H.G."/>
            <person name="Kugler K."/>
            <person name="Rivarola-Duarte L."/>
            <person name="Spannagl M."/>
            <person name="Mayer K.F.X."/>
            <person name="Lu F.H."/>
            <person name="Bevan M.W."/>
            <person name="Leroy P."/>
            <person name="Li P."/>
            <person name="You F.M."/>
            <person name="Sun Q."/>
            <person name="Liu Z."/>
            <person name="Lyons E."/>
            <person name="Wicker T."/>
            <person name="Salzberg S.L."/>
            <person name="Devos K.M."/>
            <person name="Dvorak J."/>
        </authorList>
    </citation>
    <scope>NUCLEOTIDE SEQUENCE [LARGE SCALE GENOMIC DNA]</scope>
    <source>
        <strain evidence="4">cv. AL8/78</strain>
    </source>
</reference>
<dbReference type="Gramene" id="AET1Gv20495400.1">
    <property type="protein sequence ID" value="AET1Gv20495400.1"/>
    <property type="gene ID" value="AET1Gv20495400"/>
</dbReference>
<dbReference type="PANTHER" id="PTHR47481:SF31">
    <property type="entry name" value="OS01G0873500 PROTEIN"/>
    <property type="match status" value="1"/>
</dbReference>
<dbReference type="Pfam" id="PF13976">
    <property type="entry name" value="gag_pre-integrs"/>
    <property type="match status" value="1"/>
</dbReference>
<dbReference type="PANTHER" id="PTHR47481">
    <property type="match status" value="1"/>
</dbReference>
<reference evidence="5" key="2">
    <citation type="journal article" date="2017" name="Nat. Plants">
        <title>The Aegilops tauschii genome reveals multiple impacts of transposons.</title>
        <authorList>
            <person name="Zhao G."/>
            <person name="Zou C."/>
            <person name="Li K."/>
            <person name="Wang K."/>
            <person name="Li T."/>
            <person name="Gao L."/>
            <person name="Zhang X."/>
            <person name="Wang H."/>
            <person name="Yang Z."/>
            <person name="Liu X."/>
            <person name="Jiang W."/>
            <person name="Mao L."/>
            <person name="Kong X."/>
            <person name="Jiao Y."/>
            <person name="Jia J."/>
        </authorList>
    </citation>
    <scope>NUCLEOTIDE SEQUENCE [LARGE SCALE GENOMIC DNA]</scope>
    <source>
        <strain evidence="5">cv. AL8/78</strain>
    </source>
</reference>
<dbReference type="AlphaFoldDB" id="A0A452YPS7"/>
<organism evidence="4 5">
    <name type="scientific">Aegilops tauschii subsp. strangulata</name>
    <name type="common">Goatgrass</name>
    <dbReference type="NCBI Taxonomy" id="200361"/>
    <lineage>
        <taxon>Eukaryota</taxon>
        <taxon>Viridiplantae</taxon>
        <taxon>Streptophyta</taxon>
        <taxon>Embryophyta</taxon>
        <taxon>Tracheophyta</taxon>
        <taxon>Spermatophyta</taxon>
        <taxon>Magnoliopsida</taxon>
        <taxon>Liliopsida</taxon>
        <taxon>Poales</taxon>
        <taxon>Poaceae</taxon>
        <taxon>BOP clade</taxon>
        <taxon>Pooideae</taxon>
        <taxon>Triticodae</taxon>
        <taxon>Triticeae</taxon>
        <taxon>Triticinae</taxon>
        <taxon>Aegilops</taxon>
    </lineage>
</organism>
<keyword evidence="5" id="KW-1185">Reference proteome</keyword>
<reference evidence="4" key="5">
    <citation type="journal article" date="2021" name="G3 (Bethesda)">
        <title>Aegilops tauschii genome assembly Aet v5.0 features greater sequence contiguity and improved annotation.</title>
        <authorList>
            <person name="Wang L."/>
            <person name="Zhu T."/>
            <person name="Rodriguez J.C."/>
            <person name="Deal K.R."/>
            <person name="Dubcovsky J."/>
            <person name="McGuire P.E."/>
            <person name="Lux T."/>
            <person name="Spannagl M."/>
            <person name="Mayer K.F.X."/>
            <person name="Baldrich P."/>
            <person name="Meyers B.C."/>
            <person name="Huo N."/>
            <person name="Gu Y.Q."/>
            <person name="Zhou H."/>
            <person name="Devos K.M."/>
            <person name="Bennetzen J.L."/>
            <person name="Unver T."/>
            <person name="Budak H."/>
            <person name="Gulick P.J."/>
            <person name="Galiba G."/>
            <person name="Kalapos B."/>
            <person name="Nelson D.R."/>
            <person name="Li P."/>
            <person name="You F.M."/>
            <person name="Luo M.C."/>
            <person name="Dvorak J."/>
        </authorList>
    </citation>
    <scope>NUCLEOTIDE SEQUENCE [LARGE SCALE GENOMIC DNA]</scope>
    <source>
        <strain evidence="4">cv. AL8/78</strain>
    </source>
</reference>
<evidence type="ECO:0000259" key="2">
    <source>
        <dbReference type="Pfam" id="PF13976"/>
    </source>
</evidence>
<dbReference type="Proteomes" id="UP000015105">
    <property type="component" value="Chromosome 1D"/>
</dbReference>
<feature type="domain" description="GAG-pre-integrase" evidence="2">
    <location>
        <begin position="435"/>
        <end position="503"/>
    </location>
</feature>
<dbReference type="Pfam" id="PF14223">
    <property type="entry name" value="Retrotran_gag_2"/>
    <property type="match status" value="1"/>
</dbReference>